<sequence length="135" mass="14952">MINNIRGFSLQNRSPPPSYVPSALFYAPPEPLELLCVFPERASRVCAASCNAAARVGGESRAVRGPREALDAFRRDADTRLPHVVVIDARQPQIMDPTLLARNENKCQNMTHGIINVSHKSYSVLNTLISNHDKM</sequence>
<accession>A0AAU9TUZ8</accession>
<evidence type="ECO:0000259" key="1">
    <source>
        <dbReference type="Pfam" id="PF23198"/>
    </source>
</evidence>
<dbReference type="EMBL" id="CAKOGL010000008">
    <property type="protein sequence ID" value="CAH2089673.1"/>
    <property type="molecule type" value="Genomic_DNA"/>
</dbReference>
<feature type="domain" description="PDE8-like REC N-terminal" evidence="1">
    <location>
        <begin position="31"/>
        <end position="123"/>
    </location>
</feature>
<name>A0AAU9TUZ8_EUPED</name>
<gene>
    <name evidence="2" type="ORF">EEDITHA_LOCUS5705</name>
</gene>
<organism evidence="2 3">
    <name type="scientific">Euphydryas editha</name>
    <name type="common">Edith's checkerspot</name>
    <dbReference type="NCBI Taxonomy" id="104508"/>
    <lineage>
        <taxon>Eukaryota</taxon>
        <taxon>Metazoa</taxon>
        <taxon>Ecdysozoa</taxon>
        <taxon>Arthropoda</taxon>
        <taxon>Hexapoda</taxon>
        <taxon>Insecta</taxon>
        <taxon>Pterygota</taxon>
        <taxon>Neoptera</taxon>
        <taxon>Endopterygota</taxon>
        <taxon>Lepidoptera</taxon>
        <taxon>Glossata</taxon>
        <taxon>Ditrysia</taxon>
        <taxon>Papilionoidea</taxon>
        <taxon>Nymphalidae</taxon>
        <taxon>Nymphalinae</taxon>
        <taxon>Euphydryas</taxon>
    </lineage>
</organism>
<comment type="caution">
    <text evidence="2">The sequence shown here is derived from an EMBL/GenBank/DDBJ whole genome shotgun (WGS) entry which is preliminary data.</text>
</comment>
<reference evidence="2" key="1">
    <citation type="submission" date="2022-03" db="EMBL/GenBank/DDBJ databases">
        <authorList>
            <person name="Tunstrom K."/>
        </authorList>
    </citation>
    <scope>NUCLEOTIDE SEQUENCE</scope>
</reference>
<proteinExistence type="predicted"/>
<dbReference type="Proteomes" id="UP001153954">
    <property type="component" value="Unassembled WGS sequence"/>
</dbReference>
<dbReference type="InterPro" id="IPR057304">
    <property type="entry name" value="PDE8-like_REC_N"/>
</dbReference>
<dbReference type="Pfam" id="PF23198">
    <property type="entry name" value="PDE8A_N"/>
    <property type="match status" value="1"/>
</dbReference>
<evidence type="ECO:0000313" key="2">
    <source>
        <dbReference type="EMBL" id="CAH2089673.1"/>
    </source>
</evidence>
<evidence type="ECO:0000313" key="3">
    <source>
        <dbReference type="Proteomes" id="UP001153954"/>
    </source>
</evidence>
<protein>
    <recommendedName>
        <fullName evidence="1">PDE8-like REC N-terminal domain-containing protein</fullName>
    </recommendedName>
</protein>
<keyword evidence="3" id="KW-1185">Reference proteome</keyword>
<dbReference type="AlphaFoldDB" id="A0AAU9TUZ8"/>